<dbReference type="WBParaSite" id="ES5_v2.g17590.t1">
    <property type="protein sequence ID" value="ES5_v2.g17590.t1"/>
    <property type="gene ID" value="ES5_v2.g17590"/>
</dbReference>
<evidence type="ECO:0000313" key="1">
    <source>
        <dbReference type="Proteomes" id="UP000887579"/>
    </source>
</evidence>
<accession>A0AC34FK31</accession>
<organism evidence="1 2">
    <name type="scientific">Panagrolaimus sp. ES5</name>
    <dbReference type="NCBI Taxonomy" id="591445"/>
    <lineage>
        <taxon>Eukaryota</taxon>
        <taxon>Metazoa</taxon>
        <taxon>Ecdysozoa</taxon>
        <taxon>Nematoda</taxon>
        <taxon>Chromadorea</taxon>
        <taxon>Rhabditida</taxon>
        <taxon>Tylenchina</taxon>
        <taxon>Panagrolaimomorpha</taxon>
        <taxon>Panagrolaimoidea</taxon>
        <taxon>Panagrolaimidae</taxon>
        <taxon>Panagrolaimus</taxon>
    </lineage>
</organism>
<reference evidence="2" key="1">
    <citation type="submission" date="2022-11" db="UniProtKB">
        <authorList>
            <consortium name="WormBaseParasite"/>
        </authorList>
    </citation>
    <scope>IDENTIFICATION</scope>
</reference>
<proteinExistence type="predicted"/>
<evidence type="ECO:0000313" key="2">
    <source>
        <dbReference type="WBParaSite" id="ES5_v2.g17590.t1"/>
    </source>
</evidence>
<name>A0AC34FK31_9BILA</name>
<dbReference type="Proteomes" id="UP000887579">
    <property type="component" value="Unplaced"/>
</dbReference>
<protein>
    <submittedName>
        <fullName evidence="2">Uncharacterized protein</fullName>
    </submittedName>
</protein>
<sequence>MSTFRERLNNSSYSPSGRPFSKKPLENDNEQVIGDPILDKQDNELEKEEEVLMSASIVKIRERSQDIVDHTSIVLYDSKHGYKTLNHEEVEMDGNFFKRLKSLGVGVYKTEDGCQTYFYLGEISFSKLIKLIDEKWNDDDDYIDERPLIETISDEIYTTLNRNPENCKLFASPMRNPCGVQDTLLRALIITKSFQYRTIEMLLKMIRNRNTAKTSESFNFGKQLLQHLRYVPKVFDSTAIYQLVFGEKIKNFDFKKWNPELREPFFEIIPELFLDLSLHSKITEIISGFMYHDEIFEKQSLHYSCLSVLQYFTLSTRKKQIMCEVLLKSIMNFDMENIHLVFKVVFCYLEKDVKSFLGVLCQIQNSLNMEKLEELDRASESVGRLNRCITKSFDVVVQFMRFNQEIAKSAFRQFLAIKTDENVESYSEFGFFQSLLILCYYEATGNVGDIFQLLKKHFNSGNPETIQSFFVKAMAFDQFLQRYQTSLTSLACQFVICSHICINQLGILLYKCLFVSPAVERESVFKYMSSHIEFEQNAAPLVLSIMKEMLSAEKLSRDFLKAFRRLVKNVDKLAQSDISVLPFYYVQLGQLFHFAGPFERCDALIKHGKGFVDYLQNNVFTTTDDRMVINISDLILDSDGNLKQNISFISLIQAVKEFSYYYFPNKSDCWKLISSILDAVINLPKFIAARDPTLQDFKSRCDNLFVTSEYIRVVLNLFHDCNIEENVEEKKLLYLLKNRFQLMYGYDEALVKIINQFVKTFQLPDVSNAMKKVPVVVYAVIPKKSKRVKTTNKVKMDKAASMKLQEKEKKELDMHYHRFAKDDDNSIEIAITSSQLSSYHTPLELEVVIKLIKLFDWKKDNSSILHLLKMLFTALQHSSSSFLMKASPRFVENLVECVIPVFKIIQVLVNEFKDAQQNETERSSEFAEESLKLCLKVFVFIFNRHYDVDYRQMIDNALIGSISNDNDSLNSYDNVCAYFLEFLDSLPSMENVADLLSLLDTFENVSSNMKNKLDDIVAITSLKMLSKSLLKLDDVTQKVLEHDEANGLIVASLYVGFRRDNEKIDAVLWLIWSHLLKLYNEEICKQSRFVIGREGDDEVIVGPYKGKAFPCVRSVFGWHKLLFKLFNDAVMFQLHIDNFETKRLEDFIIVWGKCCETFYVFVSIVKDPEAQTSVNLLKAVVREGNRFLSFFMGEKSSFAAILNEKSLLNSKNRMERIIEQIKIIQESTRLLVGIKSLKGKKYGKLRKIVIKTVEISERVNHKFYNAAAKHGLENLSSYDHVKPIDVKKRAEKILKKKMDQECDVPKKTNGYYGQHTFTVTKDCFMLKFLLKVVKNFAQCLTISSDVAPSDIDEWQISSLNRIMFECRVSMALIKPILFRKQFEMIALTNPFQELNVFRTVLQMNTNRFMLFINFETFLKCMSKRFYGRHIEHLILNGRFNVAVHKKQLIHNRYMFVLDLLIAKKVETFFQVLGKYFNHLNKTIAIFTAVQPHGFSWLQIYEEIELIKKENFKSIPSTLEGMIIFNIRVDGGYEEVSAVKTF</sequence>